<evidence type="ECO:0000256" key="8">
    <source>
        <dbReference type="ARBA" id="ARBA00023054"/>
    </source>
</evidence>
<evidence type="ECO:0000313" key="15">
    <source>
        <dbReference type="EMBL" id="CAH2277604.1"/>
    </source>
</evidence>
<dbReference type="Pfam" id="PF08393">
    <property type="entry name" value="DHC_N2"/>
    <property type="match status" value="1"/>
</dbReference>
<evidence type="ECO:0000256" key="7">
    <source>
        <dbReference type="ARBA" id="ARBA00023017"/>
    </source>
</evidence>
<evidence type="ECO:0000256" key="4">
    <source>
        <dbReference type="ARBA" id="ARBA00022701"/>
    </source>
</evidence>
<evidence type="ECO:0000256" key="9">
    <source>
        <dbReference type="ARBA" id="ARBA00023069"/>
    </source>
</evidence>
<feature type="compositionally biased region" description="Polar residues" evidence="13">
    <location>
        <begin position="142"/>
        <end position="155"/>
    </location>
</feature>
<dbReference type="Gene3D" id="1.10.287.2620">
    <property type="match status" value="1"/>
</dbReference>
<dbReference type="InterPro" id="IPR013602">
    <property type="entry name" value="Dynein_heavy_linker"/>
</dbReference>
<evidence type="ECO:0000256" key="10">
    <source>
        <dbReference type="ARBA" id="ARBA00023175"/>
    </source>
</evidence>
<dbReference type="EMBL" id="OW240914">
    <property type="protein sequence ID" value="CAH2277604.1"/>
    <property type="molecule type" value="Genomic_DNA"/>
</dbReference>
<keyword evidence="10" id="KW-0505">Motor protein</keyword>
<dbReference type="GO" id="GO:0051959">
    <property type="term" value="F:dynein light intermediate chain binding"/>
    <property type="evidence" value="ECO:0007669"/>
    <property type="project" value="InterPro"/>
</dbReference>
<accession>A0AAD1W279</accession>
<evidence type="ECO:0000256" key="3">
    <source>
        <dbReference type="ARBA" id="ARBA00022490"/>
    </source>
</evidence>
<dbReference type="GO" id="GO:0005874">
    <property type="term" value="C:microtubule"/>
    <property type="evidence" value="ECO:0007669"/>
    <property type="project" value="UniProtKB-KW"/>
</dbReference>
<evidence type="ECO:0000256" key="11">
    <source>
        <dbReference type="ARBA" id="ARBA00023212"/>
    </source>
</evidence>
<dbReference type="GO" id="GO:0045505">
    <property type="term" value="F:dynein intermediate chain binding"/>
    <property type="evidence" value="ECO:0007669"/>
    <property type="project" value="InterPro"/>
</dbReference>
<dbReference type="Proteomes" id="UP001295444">
    <property type="component" value="Chromosome 03"/>
</dbReference>
<comment type="similarity">
    <text evidence="2">Belongs to the dynein heavy chain family.</text>
</comment>
<dbReference type="PANTHER" id="PTHR22878:SF72">
    <property type="entry name" value="DYNEIN HEAVY CHAIN 3, AXONEMAL"/>
    <property type="match status" value="1"/>
</dbReference>
<dbReference type="InterPro" id="IPR042228">
    <property type="entry name" value="Dynein_linker_3"/>
</dbReference>
<evidence type="ECO:0000313" key="16">
    <source>
        <dbReference type="Proteomes" id="UP001295444"/>
    </source>
</evidence>
<protein>
    <recommendedName>
        <fullName evidence="14">Dynein heavy chain linker domain-containing protein</fullName>
    </recommendedName>
</protein>
<dbReference type="InterPro" id="IPR026983">
    <property type="entry name" value="DHC"/>
</dbReference>
<name>A0AAD1W279_PELCU</name>
<keyword evidence="5" id="KW-0547">Nucleotide-binding</keyword>
<dbReference type="AlphaFoldDB" id="A0AAD1W279"/>
<keyword evidence="6" id="KW-0067">ATP-binding</keyword>
<evidence type="ECO:0000256" key="12">
    <source>
        <dbReference type="ARBA" id="ARBA00023273"/>
    </source>
</evidence>
<comment type="subcellular location">
    <subcellularLocation>
        <location evidence="1">Cytoplasm</location>
        <location evidence="1">Cytoskeleton</location>
        <location evidence="1">Cilium axoneme</location>
    </subcellularLocation>
</comment>
<proteinExistence type="inferred from homology"/>
<sequence length="1239" mass="143539">MREKGMKVHMVELGLLIRIAPGSWNEDQYEAFSNAATQGTECKTENTSVSSNCMPFFDLGQKSPEPLPPILKQINTKDKRHPLIQCTDSQRQKNQVYYQNTSTNEPCWIADCSKHLSSRRSFRVFPTSSDNSESLGLHRPLSLSQHKASHSTSSPAKEVELRGNKHHSVVTEIRPVSKNTQKKRKTMNLDPAVEDRREHDAPTRAVINVSFPPSTYSTHGLSRPGTPSKEHVERYYWLIEDSIDPCMVTPLSAKWLQGIYSHIPVELRKVWNKSLQDLTKEAEEHYTNAIKKSILDYLLLDPLEQERLGIVIPPKISNSAGREHFPWHESMHEARAKLERNLHITHPVMSAILFNFYSKYDTFRLFDFKNLLSIVPMKLDDLVNHMTNIAKRRSEILEDTWLKDCCDIVTSNREEIEMVMPQDDEVLRRKKMDHLFWSLATLMSNLLRKIVEASLADLVEMIETYGKGNQYEGNYLPDHLWRPTKPHLVWIFMKPLLNESYVSINPSIEEIVFGFDNVMESLVISVQQMKRIEHFLFQAVDNLKIKYISSVQIHEEIVLSAKARIKAVIENNIHGPNRYSMVYKPFFHQLSPLMEKRLEKLINKDVNLGVYGREIDCMKKLASDLASLPVNVPMEMLLMDCSEINQLMIDHTRQLTNIIINKVATTSEKFNRKICQQYDGIVTKISTIAASTFALVELQNYVDKLRSVEILEIKDKLAVAAENLFFLLEYASLSKEDIILNGNTFSWPERIMPIITNSETRLQREHDGALLKLSRWQKEFTERIADVAIEVKEFQKKERMSEASAYVQKLNTINGKIQEFIEERARINQEEQLLETGQITSFHQIQEICKAKEPYERLWTTVVHFTRCYDKWMNGPLLKVNAEEVQEEVQSLWKTSYKLTKMFYHPDLHGPMKIATTVKTRLEKFKLNMSIVSALCTPGIKARHWSVMSEKVGFNIIPHEGISLQEVLQLGLEKYLDDLSHISSQASKEYALEKALNKMKADWENVCFIFIPYKDSNTYVLAAVDEIQVLLEDHIVKTTTMKSSPFIAPFEKEILAWEAKLGLLQNILESWLRVQMAWLYLEPIFGSEDIRNQIPIEGKKFEIVDANWRLIMKESVEEASAMRVISRPQMLDNLKEAELLLDDIQKGLNDYLEKKRLFFPRFFFLSNDELLEILSETKDPLRVQPHLKKCFEGIAKLTFNTNNEITHMESPEREKVELVQKIIPANAKGLVEKWLHECE</sequence>
<dbReference type="FunFam" id="3.20.180.20:FF:000003">
    <property type="entry name" value="Dynein heavy chain 12, axonemal"/>
    <property type="match status" value="1"/>
</dbReference>
<dbReference type="Gene3D" id="1.20.140.100">
    <property type="entry name" value="Dynein heavy chain, N-terminal domain 2"/>
    <property type="match status" value="1"/>
</dbReference>
<dbReference type="GO" id="GO:0005524">
    <property type="term" value="F:ATP binding"/>
    <property type="evidence" value="ECO:0007669"/>
    <property type="project" value="UniProtKB-KW"/>
</dbReference>
<dbReference type="InterPro" id="IPR042222">
    <property type="entry name" value="Dynein_2_N"/>
</dbReference>
<keyword evidence="11" id="KW-0206">Cytoskeleton</keyword>
<keyword evidence="9" id="KW-0969">Cilium</keyword>
<keyword evidence="12" id="KW-0966">Cell projection</keyword>
<gene>
    <name evidence="15" type="ORF">PECUL_23A042840</name>
</gene>
<reference evidence="15" key="1">
    <citation type="submission" date="2022-03" db="EMBL/GenBank/DDBJ databases">
        <authorList>
            <person name="Alioto T."/>
            <person name="Alioto T."/>
            <person name="Gomez Garrido J."/>
        </authorList>
    </citation>
    <scope>NUCLEOTIDE SEQUENCE</scope>
</reference>
<dbReference type="Gene3D" id="3.20.180.20">
    <property type="entry name" value="Dynein heavy chain, N-terminal domain 2"/>
    <property type="match status" value="1"/>
</dbReference>
<dbReference type="GO" id="GO:0030286">
    <property type="term" value="C:dynein complex"/>
    <property type="evidence" value="ECO:0007669"/>
    <property type="project" value="UniProtKB-KW"/>
</dbReference>
<keyword evidence="8" id="KW-0175">Coiled coil</keyword>
<feature type="domain" description="Dynein heavy chain linker" evidence="14">
    <location>
        <begin position="846"/>
        <end position="1239"/>
    </location>
</feature>
<keyword evidence="16" id="KW-1185">Reference proteome</keyword>
<keyword evidence="7" id="KW-0243">Dynein</keyword>
<dbReference type="PANTHER" id="PTHR22878">
    <property type="entry name" value="DYNEIN HEAVY CHAIN 6, AXONEMAL-LIKE-RELATED"/>
    <property type="match status" value="1"/>
</dbReference>
<dbReference type="GO" id="GO:0007018">
    <property type="term" value="P:microtubule-based movement"/>
    <property type="evidence" value="ECO:0007669"/>
    <property type="project" value="InterPro"/>
</dbReference>
<evidence type="ECO:0000256" key="1">
    <source>
        <dbReference type="ARBA" id="ARBA00004430"/>
    </source>
</evidence>
<dbReference type="FunFam" id="1.20.140.100:FF:000004">
    <property type="entry name" value="Dynein axonemal heavy chain 6"/>
    <property type="match status" value="1"/>
</dbReference>
<evidence type="ECO:0000256" key="5">
    <source>
        <dbReference type="ARBA" id="ARBA00022741"/>
    </source>
</evidence>
<evidence type="ECO:0000256" key="2">
    <source>
        <dbReference type="ARBA" id="ARBA00008887"/>
    </source>
</evidence>
<keyword evidence="3" id="KW-0963">Cytoplasm</keyword>
<keyword evidence="4" id="KW-0493">Microtubule</keyword>
<evidence type="ECO:0000256" key="13">
    <source>
        <dbReference type="SAM" id="MobiDB-lite"/>
    </source>
</evidence>
<evidence type="ECO:0000256" key="6">
    <source>
        <dbReference type="ARBA" id="ARBA00022840"/>
    </source>
</evidence>
<dbReference type="FunFam" id="1.10.287.2620:FF:000002">
    <property type="entry name" value="Dynein heavy chain 2, axonemal"/>
    <property type="match status" value="1"/>
</dbReference>
<dbReference type="GO" id="GO:0005930">
    <property type="term" value="C:axoneme"/>
    <property type="evidence" value="ECO:0007669"/>
    <property type="project" value="UniProtKB-SubCell"/>
</dbReference>
<evidence type="ECO:0000259" key="14">
    <source>
        <dbReference type="Pfam" id="PF08393"/>
    </source>
</evidence>
<organism evidence="15 16">
    <name type="scientific">Pelobates cultripes</name>
    <name type="common">Western spadefoot toad</name>
    <dbReference type="NCBI Taxonomy" id="61616"/>
    <lineage>
        <taxon>Eukaryota</taxon>
        <taxon>Metazoa</taxon>
        <taxon>Chordata</taxon>
        <taxon>Craniata</taxon>
        <taxon>Vertebrata</taxon>
        <taxon>Euteleostomi</taxon>
        <taxon>Amphibia</taxon>
        <taxon>Batrachia</taxon>
        <taxon>Anura</taxon>
        <taxon>Pelobatoidea</taxon>
        <taxon>Pelobatidae</taxon>
        <taxon>Pelobates</taxon>
    </lineage>
</organism>
<feature type="region of interest" description="Disordered" evidence="13">
    <location>
        <begin position="126"/>
        <end position="199"/>
    </location>
</feature>